<dbReference type="PROSITE" id="PS50110">
    <property type="entry name" value="RESPONSE_REGULATORY"/>
    <property type="match status" value="1"/>
</dbReference>
<feature type="modified residue" description="4-aspartylphosphate" evidence="4">
    <location>
        <position position="56"/>
    </location>
</feature>
<proteinExistence type="predicted"/>
<accession>A0A9D2PV98</accession>
<evidence type="ECO:0000259" key="5">
    <source>
        <dbReference type="PROSITE" id="PS50110"/>
    </source>
</evidence>
<reference evidence="6" key="1">
    <citation type="journal article" date="2021" name="PeerJ">
        <title>Extensive microbial diversity within the chicken gut microbiome revealed by metagenomics and culture.</title>
        <authorList>
            <person name="Gilroy R."/>
            <person name="Ravi A."/>
            <person name="Getino M."/>
            <person name="Pursley I."/>
            <person name="Horton D.L."/>
            <person name="Alikhan N.F."/>
            <person name="Baker D."/>
            <person name="Gharbi K."/>
            <person name="Hall N."/>
            <person name="Watson M."/>
            <person name="Adriaenssens E.M."/>
            <person name="Foster-Nyarko E."/>
            <person name="Jarju S."/>
            <person name="Secka A."/>
            <person name="Antonio M."/>
            <person name="Oren A."/>
            <person name="Chaudhuri R.R."/>
            <person name="La Ragione R."/>
            <person name="Hildebrand F."/>
            <person name="Pallen M.J."/>
        </authorList>
    </citation>
    <scope>NUCLEOTIDE SEQUENCE</scope>
    <source>
        <strain evidence="6">CHK198-12963</strain>
    </source>
</reference>
<evidence type="ECO:0000256" key="1">
    <source>
        <dbReference type="ARBA" id="ARBA00018672"/>
    </source>
</evidence>
<dbReference type="SMART" id="SM00448">
    <property type="entry name" value="REC"/>
    <property type="match status" value="1"/>
</dbReference>
<dbReference type="EMBL" id="DWWB01000031">
    <property type="protein sequence ID" value="HJC66362.1"/>
    <property type="molecule type" value="Genomic_DNA"/>
</dbReference>
<evidence type="ECO:0000313" key="7">
    <source>
        <dbReference type="Proteomes" id="UP000823863"/>
    </source>
</evidence>
<dbReference type="PANTHER" id="PTHR44591:SF3">
    <property type="entry name" value="RESPONSE REGULATORY DOMAIN-CONTAINING PROTEIN"/>
    <property type="match status" value="1"/>
</dbReference>
<sequence length="121" mass="14379">MKIAVVDDSPRDLQLIKGYVERYFKEKGGDYQVWTFENGLDFLDEEKLSFDIVFMDVEMPHLNGIETARNFRKRDKMAVLVFITNMAQYAIHGYEVDAIEYMVKPVEYYNFPTKWKRRCAS</sequence>
<evidence type="ECO:0000256" key="2">
    <source>
        <dbReference type="ARBA" id="ARBA00022553"/>
    </source>
</evidence>
<organism evidence="6 7">
    <name type="scientific">Candidatus Enterocloster excrementigallinarum</name>
    <dbReference type="NCBI Taxonomy" id="2838558"/>
    <lineage>
        <taxon>Bacteria</taxon>
        <taxon>Bacillati</taxon>
        <taxon>Bacillota</taxon>
        <taxon>Clostridia</taxon>
        <taxon>Lachnospirales</taxon>
        <taxon>Lachnospiraceae</taxon>
        <taxon>Enterocloster</taxon>
    </lineage>
</organism>
<dbReference type="InterPro" id="IPR001789">
    <property type="entry name" value="Sig_transdc_resp-reg_receiver"/>
</dbReference>
<comment type="caution">
    <text evidence="6">The sequence shown here is derived from an EMBL/GenBank/DDBJ whole genome shotgun (WGS) entry which is preliminary data.</text>
</comment>
<dbReference type="SUPFAM" id="SSF52172">
    <property type="entry name" value="CheY-like"/>
    <property type="match status" value="1"/>
</dbReference>
<dbReference type="InterPro" id="IPR050595">
    <property type="entry name" value="Bact_response_regulator"/>
</dbReference>
<evidence type="ECO:0000313" key="6">
    <source>
        <dbReference type="EMBL" id="HJC66362.1"/>
    </source>
</evidence>
<dbReference type="GO" id="GO:0000160">
    <property type="term" value="P:phosphorelay signal transduction system"/>
    <property type="evidence" value="ECO:0007669"/>
    <property type="project" value="InterPro"/>
</dbReference>
<name>A0A9D2PV98_9FIRM</name>
<dbReference type="InterPro" id="IPR011006">
    <property type="entry name" value="CheY-like_superfamily"/>
</dbReference>
<dbReference type="Proteomes" id="UP000823863">
    <property type="component" value="Unassembled WGS sequence"/>
</dbReference>
<protein>
    <recommendedName>
        <fullName evidence="1">Stage 0 sporulation protein A homolog</fullName>
    </recommendedName>
</protein>
<dbReference type="PANTHER" id="PTHR44591">
    <property type="entry name" value="STRESS RESPONSE REGULATOR PROTEIN 1"/>
    <property type="match status" value="1"/>
</dbReference>
<comment type="function">
    <text evidence="3">May play the central regulatory role in sporulation. It may be an element of the effector pathway responsible for the activation of sporulation genes in response to nutritional stress. Spo0A may act in concert with spo0H (a sigma factor) to control the expression of some genes that are critical to the sporulation process.</text>
</comment>
<dbReference type="CDD" id="cd00156">
    <property type="entry name" value="REC"/>
    <property type="match status" value="1"/>
</dbReference>
<gene>
    <name evidence="6" type="ORF">H9931_06515</name>
</gene>
<keyword evidence="2 4" id="KW-0597">Phosphoprotein</keyword>
<dbReference type="AlphaFoldDB" id="A0A9D2PV98"/>
<evidence type="ECO:0000256" key="3">
    <source>
        <dbReference type="ARBA" id="ARBA00024867"/>
    </source>
</evidence>
<feature type="domain" description="Response regulatory" evidence="5">
    <location>
        <begin position="2"/>
        <end position="119"/>
    </location>
</feature>
<evidence type="ECO:0000256" key="4">
    <source>
        <dbReference type="PROSITE-ProRule" id="PRU00169"/>
    </source>
</evidence>
<dbReference type="Gene3D" id="3.40.50.2300">
    <property type="match status" value="1"/>
</dbReference>
<dbReference type="Pfam" id="PF00072">
    <property type="entry name" value="Response_reg"/>
    <property type="match status" value="1"/>
</dbReference>
<reference evidence="6" key="2">
    <citation type="submission" date="2021-04" db="EMBL/GenBank/DDBJ databases">
        <authorList>
            <person name="Gilroy R."/>
        </authorList>
    </citation>
    <scope>NUCLEOTIDE SEQUENCE</scope>
    <source>
        <strain evidence="6">CHK198-12963</strain>
    </source>
</reference>